<dbReference type="EMBL" id="OBEB01000005">
    <property type="protein sequence ID" value="SNY54641.1"/>
    <property type="molecule type" value="Genomic_DNA"/>
</dbReference>
<evidence type="ECO:0000313" key="1">
    <source>
        <dbReference type="EMBL" id="SNY54641.1"/>
    </source>
</evidence>
<proteinExistence type="predicted"/>
<sequence length="61" mass="7323">MLKRKKPALKRRQLSAFAITSSRRRVKRNTELLKLHRRRRNYQTIMQDHPGLQDPSSQVQP</sequence>
<accession>A0A285J6A9</accession>
<organism evidence="1 2">
    <name type="scientific">Arsukibacterium tuosuense</name>
    <dbReference type="NCBI Taxonomy" id="1323745"/>
    <lineage>
        <taxon>Bacteria</taxon>
        <taxon>Pseudomonadati</taxon>
        <taxon>Pseudomonadota</taxon>
        <taxon>Gammaproteobacteria</taxon>
        <taxon>Chromatiales</taxon>
        <taxon>Chromatiaceae</taxon>
        <taxon>Arsukibacterium</taxon>
    </lineage>
</organism>
<gene>
    <name evidence="1" type="ORF">SAMN06297280_2698</name>
</gene>
<dbReference type="Proteomes" id="UP000219353">
    <property type="component" value="Unassembled WGS sequence"/>
</dbReference>
<evidence type="ECO:0000313" key="2">
    <source>
        <dbReference type="Proteomes" id="UP000219353"/>
    </source>
</evidence>
<keyword evidence="2" id="KW-1185">Reference proteome</keyword>
<reference evidence="2" key="1">
    <citation type="submission" date="2017-09" db="EMBL/GenBank/DDBJ databases">
        <authorList>
            <person name="Varghese N."/>
            <person name="Submissions S."/>
        </authorList>
    </citation>
    <scope>NUCLEOTIDE SEQUENCE [LARGE SCALE GENOMIC DNA]</scope>
    <source>
        <strain evidence="2">CGMCC 1.12461</strain>
    </source>
</reference>
<dbReference type="AlphaFoldDB" id="A0A285J6A9"/>
<protein>
    <submittedName>
        <fullName evidence="1">Uncharacterized protein</fullName>
    </submittedName>
</protein>
<name>A0A285J6A9_9GAMM</name>
<dbReference type="OrthoDB" id="5772973at2"/>